<feature type="domain" description="HTH lysR-type" evidence="6">
    <location>
        <begin position="13"/>
        <end position="70"/>
    </location>
</feature>
<keyword evidence="2" id="KW-0536">Nodulation</keyword>
<dbReference type="Proteomes" id="UP000053235">
    <property type="component" value="Unassembled WGS sequence"/>
</dbReference>
<dbReference type="InterPro" id="IPR005119">
    <property type="entry name" value="LysR_subst-bd"/>
</dbReference>
<name>A0A0M6ZZE1_9HYPH</name>
<dbReference type="EMBL" id="CXWD01000005">
    <property type="protein sequence ID" value="CTQ67542.1"/>
    <property type="molecule type" value="Genomic_DNA"/>
</dbReference>
<evidence type="ECO:0000256" key="3">
    <source>
        <dbReference type="ARBA" id="ARBA00023015"/>
    </source>
</evidence>
<keyword evidence="5" id="KW-0804">Transcription</keyword>
<proteinExistence type="inferred from homology"/>
<evidence type="ECO:0000256" key="5">
    <source>
        <dbReference type="ARBA" id="ARBA00023163"/>
    </source>
</evidence>
<dbReference type="InterPro" id="IPR036388">
    <property type="entry name" value="WH-like_DNA-bd_sf"/>
</dbReference>
<evidence type="ECO:0000256" key="2">
    <source>
        <dbReference type="ARBA" id="ARBA00022458"/>
    </source>
</evidence>
<evidence type="ECO:0000256" key="1">
    <source>
        <dbReference type="ARBA" id="ARBA00009437"/>
    </source>
</evidence>
<keyword evidence="3" id="KW-0805">Transcription regulation</keyword>
<dbReference type="Gene3D" id="3.40.190.10">
    <property type="entry name" value="Periplasmic binding protein-like II"/>
    <property type="match status" value="2"/>
</dbReference>
<dbReference type="RefSeq" id="WP_055671254.1">
    <property type="nucleotide sequence ID" value="NZ_CXWD01000005.1"/>
</dbReference>
<dbReference type="Pfam" id="PF03466">
    <property type="entry name" value="LysR_substrate"/>
    <property type="match status" value="1"/>
</dbReference>
<evidence type="ECO:0000313" key="7">
    <source>
        <dbReference type="EMBL" id="CTQ67542.1"/>
    </source>
</evidence>
<dbReference type="PANTHER" id="PTHR30118:SF15">
    <property type="entry name" value="TRANSCRIPTIONAL REGULATORY PROTEIN"/>
    <property type="match status" value="1"/>
</dbReference>
<dbReference type="InterPro" id="IPR036390">
    <property type="entry name" value="WH_DNA-bd_sf"/>
</dbReference>
<keyword evidence="8" id="KW-1185">Reference proteome</keyword>
<accession>A0A0M6ZZE1</accession>
<protein>
    <submittedName>
        <fullName evidence="7">HTH-type transcriptional regulator LeuO</fullName>
    </submittedName>
</protein>
<organism evidence="7 8">
    <name type="scientific">Roseibium alexandrii</name>
    <dbReference type="NCBI Taxonomy" id="388408"/>
    <lineage>
        <taxon>Bacteria</taxon>
        <taxon>Pseudomonadati</taxon>
        <taxon>Pseudomonadota</taxon>
        <taxon>Alphaproteobacteria</taxon>
        <taxon>Hyphomicrobiales</taxon>
        <taxon>Stappiaceae</taxon>
        <taxon>Roseibium</taxon>
    </lineage>
</organism>
<dbReference type="AlphaFoldDB" id="A0A0M6ZZE1"/>
<dbReference type="PANTHER" id="PTHR30118">
    <property type="entry name" value="HTH-TYPE TRANSCRIPTIONAL REGULATOR LEUO-RELATED"/>
    <property type="match status" value="1"/>
</dbReference>
<evidence type="ECO:0000259" key="6">
    <source>
        <dbReference type="PROSITE" id="PS50931"/>
    </source>
</evidence>
<dbReference type="Gene3D" id="1.10.10.10">
    <property type="entry name" value="Winged helix-like DNA-binding domain superfamily/Winged helix DNA-binding domain"/>
    <property type="match status" value="1"/>
</dbReference>
<dbReference type="Pfam" id="PF00126">
    <property type="entry name" value="HTH_1"/>
    <property type="match status" value="1"/>
</dbReference>
<dbReference type="InterPro" id="IPR050389">
    <property type="entry name" value="LysR-type_TF"/>
</dbReference>
<dbReference type="SUPFAM" id="SSF53850">
    <property type="entry name" value="Periplasmic binding protein-like II"/>
    <property type="match status" value="1"/>
</dbReference>
<gene>
    <name evidence="7" type="primary">leuO</name>
    <name evidence="7" type="ORF">LAX5112_01424</name>
</gene>
<dbReference type="STRING" id="388408.LAX5112_01424"/>
<evidence type="ECO:0000313" key="8">
    <source>
        <dbReference type="Proteomes" id="UP000053235"/>
    </source>
</evidence>
<evidence type="ECO:0000256" key="4">
    <source>
        <dbReference type="ARBA" id="ARBA00023125"/>
    </source>
</evidence>
<keyword evidence="4" id="KW-0238">DNA-binding</keyword>
<dbReference type="PROSITE" id="PS50931">
    <property type="entry name" value="HTH_LYSR"/>
    <property type="match status" value="1"/>
</dbReference>
<comment type="similarity">
    <text evidence="1">Belongs to the LysR transcriptional regulatory family.</text>
</comment>
<reference evidence="8" key="1">
    <citation type="submission" date="2015-07" db="EMBL/GenBank/DDBJ databases">
        <authorList>
            <person name="Rodrigo-Torres Lidia"/>
            <person name="Arahal R.David."/>
        </authorList>
    </citation>
    <scope>NUCLEOTIDE SEQUENCE [LARGE SCALE GENOMIC DNA]</scope>
    <source>
        <strain evidence="8">CECT 5112</strain>
    </source>
</reference>
<dbReference type="InterPro" id="IPR000847">
    <property type="entry name" value="LysR_HTH_N"/>
</dbReference>
<dbReference type="SUPFAM" id="SSF46785">
    <property type="entry name" value="Winged helix' DNA-binding domain"/>
    <property type="match status" value="1"/>
</dbReference>
<dbReference type="GO" id="GO:0003677">
    <property type="term" value="F:DNA binding"/>
    <property type="evidence" value="ECO:0007669"/>
    <property type="project" value="UniProtKB-KW"/>
</dbReference>
<dbReference type="GO" id="GO:0003700">
    <property type="term" value="F:DNA-binding transcription factor activity"/>
    <property type="evidence" value="ECO:0007669"/>
    <property type="project" value="InterPro"/>
</dbReference>
<sequence length="316" mass="35383">MKDTFSEIELRKLDLNLLLVFSAVMRERSVSRAADRLYLGASAISMALGRLRDTFEDPLFVRVGSVMEPTARAIAFWQELAPALQNIDQAVRVSKPFDPSTTERIFRFGAPDDLEGLLVPRLIGRLQAEAPQARLVVRHSDFRSLLRVLDDDEADIMLSATPESGIENRHRVDPIYRERFKVLYDAGQLGFSGPLTRERYLATPHALLSLDGALESGLDQKLAESGHKRDVRVAVTHFPTIPHILKSSAMLANVPGTAAAWFARQHALEIHEPPIDFPSFEVALLSHVRVTNDPAVDWFRDLIMEEVRSLALATKD</sequence>